<dbReference type="SMART" id="SM00347">
    <property type="entry name" value="HTH_MARR"/>
    <property type="match status" value="1"/>
</dbReference>
<reference evidence="2 3" key="1">
    <citation type="submission" date="2014-10" db="EMBL/GenBank/DDBJ databases">
        <title>Genome sequence of Novosphingobium malaysiense MUSC 273(T).</title>
        <authorList>
            <person name="Lee L.-H."/>
        </authorList>
    </citation>
    <scope>NUCLEOTIDE SEQUENCE [LARGE SCALE GENOMIC DNA]</scope>
    <source>
        <strain evidence="2 3">MUSC 273</strain>
    </source>
</reference>
<sequence length="154" mass="16939">MERGPFESRHPLVGLVDETIRLNSRLRSVFASARQESALNDSEQMVLNAVVEAEKAPTVAQIGRSMGQARQLVQRAANSLRDGGLIAMVDNPDHKRAPLLRATEQGLALKRAIDARADAIAEDLLPAAEIESVREATQVLRSLRRKLEAQLRGR</sequence>
<dbReference type="STRING" id="1348853.LK12_09725"/>
<dbReference type="InterPro" id="IPR000835">
    <property type="entry name" value="HTH_MarR-typ"/>
</dbReference>
<dbReference type="InterPro" id="IPR036390">
    <property type="entry name" value="WH_DNA-bd_sf"/>
</dbReference>
<proteinExistence type="predicted"/>
<comment type="caution">
    <text evidence="2">The sequence shown here is derived from an EMBL/GenBank/DDBJ whole genome shotgun (WGS) entry which is preliminary data.</text>
</comment>
<dbReference type="InterPro" id="IPR036388">
    <property type="entry name" value="WH-like_DNA-bd_sf"/>
</dbReference>
<protein>
    <submittedName>
        <fullName evidence="2">Transcriptional regulator</fullName>
    </submittedName>
</protein>
<evidence type="ECO:0000259" key="1">
    <source>
        <dbReference type="PROSITE" id="PS50995"/>
    </source>
</evidence>
<dbReference type="SUPFAM" id="SSF46785">
    <property type="entry name" value="Winged helix' DNA-binding domain"/>
    <property type="match status" value="1"/>
</dbReference>
<dbReference type="Pfam" id="PF12802">
    <property type="entry name" value="MarR_2"/>
    <property type="match status" value="1"/>
</dbReference>
<dbReference type="Proteomes" id="UP000031057">
    <property type="component" value="Unassembled WGS sequence"/>
</dbReference>
<dbReference type="PROSITE" id="PS50995">
    <property type="entry name" value="HTH_MARR_2"/>
    <property type="match status" value="1"/>
</dbReference>
<organism evidence="2 3">
    <name type="scientific">Novosphingobium malaysiense</name>
    <dbReference type="NCBI Taxonomy" id="1348853"/>
    <lineage>
        <taxon>Bacteria</taxon>
        <taxon>Pseudomonadati</taxon>
        <taxon>Pseudomonadota</taxon>
        <taxon>Alphaproteobacteria</taxon>
        <taxon>Sphingomonadales</taxon>
        <taxon>Sphingomonadaceae</taxon>
        <taxon>Novosphingobium</taxon>
    </lineage>
</organism>
<keyword evidence="3" id="KW-1185">Reference proteome</keyword>
<name>A0A0B1ZPH5_9SPHN</name>
<evidence type="ECO:0000313" key="2">
    <source>
        <dbReference type="EMBL" id="KHK91179.1"/>
    </source>
</evidence>
<gene>
    <name evidence="2" type="ORF">LK12_09725</name>
</gene>
<accession>A0A0B1ZPH5</accession>
<dbReference type="EMBL" id="JTDI01000003">
    <property type="protein sequence ID" value="KHK91179.1"/>
    <property type="molecule type" value="Genomic_DNA"/>
</dbReference>
<dbReference type="GO" id="GO:0003700">
    <property type="term" value="F:DNA-binding transcription factor activity"/>
    <property type="evidence" value="ECO:0007669"/>
    <property type="project" value="InterPro"/>
</dbReference>
<feature type="domain" description="HTH marR-type" evidence="1">
    <location>
        <begin position="12"/>
        <end position="149"/>
    </location>
</feature>
<dbReference type="AlphaFoldDB" id="A0A0B1ZPH5"/>
<evidence type="ECO:0000313" key="3">
    <source>
        <dbReference type="Proteomes" id="UP000031057"/>
    </source>
</evidence>
<dbReference type="OrthoDB" id="5511415at2"/>
<dbReference type="Gene3D" id="1.10.10.10">
    <property type="entry name" value="Winged helix-like DNA-binding domain superfamily/Winged helix DNA-binding domain"/>
    <property type="match status" value="1"/>
</dbReference>